<feature type="compositionally biased region" description="Basic and acidic residues" evidence="2">
    <location>
        <begin position="48"/>
        <end position="73"/>
    </location>
</feature>
<feature type="coiled-coil region" evidence="1">
    <location>
        <begin position="19"/>
        <end position="46"/>
    </location>
</feature>
<dbReference type="Gene3D" id="1.20.5.1070">
    <property type="entry name" value="Head and neck region of the ectodomain of NDV fusion glycoprotein"/>
    <property type="match status" value="1"/>
</dbReference>
<dbReference type="EMBL" id="BARV01043523">
    <property type="protein sequence ID" value="GAI63970.1"/>
    <property type="molecule type" value="Genomic_DNA"/>
</dbReference>
<evidence type="ECO:0000313" key="3">
    <source>
        <dbReference type="EMBL" id="GAI63970.1"/>
    </source>
</evidence>
<gene>
    <name evidence="3" type="ORF">S06H3_64931</name>
</gene>
<dbReference type="AlphaFoldDB" id="X1RLE8"/>
<comment type="caution">
    <text evidence="3">The sequence shown here is derived from an EMBL/GenBank/DDBJ whole genome shotgun (WGS) entry which is preliminary data.</text>
</comment>
<organism evidence="3">
    <name type="scientific">marine sediment metagenome</name>
    <dbReference type="NCBI Taxonomy" id="412755"/>
    <lineage>
        <taxon>unclassified sequences</taxon>
        <taxon>metagenomes</taxon>
        <taxon>ecological metagenomes</taxon>
    </lineage>
</organism>
<name>X1RLE8_9ZZZZ</name>
<accession>X1RLE8</accession>
<evidence type="ECO:0000256" key="2">
    <source>
        <dbReference type="SAM" id="MobiDB-lite"/>
    </source>
</evidence>
<sequence>MEKYMTITEKRLINVDTNIKAMMKKLDSIETKLTGLNRRIAGIERAVGIEKTHQPKQKAQHEKANQKRIKDNPPEMEVTD</sequence>
<protein>
    <submittedName>
        <fullName evidence="3">Uncharacterized protein</fullName>
    </submittedName>
</protein>
<evidence type="ECO:0000256" key="1">
    <source>
        <dbReference type="SAM" id="Coils"/>
    </source>
</evidence>
<keyword evidence="1" id="KW-0175">Coiled coil</keyword>
<proteinExistence type="predicted"/>
<feature type="region of interest" description="Disordered" evidence="2">
    <location>
        <begin position="48"/>
        <end position="80"/>
    </location>
</feature>
<reference evidence="3" key="1">
    <citation type="journal article" date="2014" name="Front. Microbiol.">
        <title>High frequency of phylogenetically diverse reductive dehalogenase-homologous genes in deep subseafloor sedimentary metagenomes.</title>
        <authorList>
            <person name="Kawai M."/>
            <person name="Futagami T."/>
            <person name="Toyoda A."/>
            <person name="Takaki Y."/>
            <person name="Nishi S."/>
            <person name="Hori S."/>
            <person name="Arai W."/>
            <person name="Tsubouchi T."/>
            <person name="Morono Y."/>
            <person name="Uchiyama I."/>
            <person name="Ito T."/>
            <person name="Fujiyama A."/>
            <person name="Inagaki F."/>
            <person name="Takami H."/>
        </authorList>
    </citation>
    <scope>NUCLEOTIDE SEQUENCE</scope>
    <source>
        <strain evidence="3">Expedition CK06-06</strain>
    </source>
</reference>